<proteinExistence type="predicted"/>
<dbReference type="Proteomes" id="UP000287527">
    <property type="component" value="Unassembled WGS sequence"/>
</dbReference>
<evidence type="ECO:0000256" key="1">
    <source>
        <dbReference type="SAM" id="SignalP"/>
    </source>
</evidence>
<name>A0A3S3S7P9_9FLAO</name>
<sequence>MRKAMLLFVLIFSQIALAQAKDGWEEWQKTSCYSKIFYRIKSEKKHGEQYHWKIQFRSNYPQLISFNYNITDKLQQYNITTHRKTLEARKQSEEIDVYTKEDDIFLLVDKVSLSPYPENFQECE</sequence>
<evidence type="ECO:0000313" key="3">
    <source>
        <dbReference type="Proteomes" id="UP000287527"/>
    </source>
</evidence>
<protein>
    <submittedName>
        <fullName evidence="2">Uncharacterized protein</fullName>
    </submittedName>
</protein>
<gene>
    <name evidence="2" type="ORF">EPI11_16330</name>
</gene>
<organism evidence="2 3">
    <name type="scientific">Flavobacterium cerinum</name>
    <dbReference type="NCBI Taxonomy" id="2502784"/>
    <lineage>
        <taxon>Bacteria</taxon>
        <taxon>Pseudomonadati</taxon>
        <taxon>Bacteroidota</taxon>
        <taxon>Flavobacteriia</taxon>
        <taxon>Flavobacteriales</taxon>
        <taxon>Flavobacteriaceae</taxon>
        <taxon>Flavobacterium</taxon>
    </lineage>
</organism>
<dbReference type="EMBL" id="SBII01000013">
    <property type="protein sequence ID" value="RWW92191.1"/>
    <property type="molecule type" value="Genomic_DNA"/>
</dbReference>
<feature type="signal peptide" evidence="1">
    <location>
        <begin position="1"/>
        <end position="18"/>
    </location>
</feature>
<keyword evidence="3" id="KW-1185">Reference proteome</keyword>
<comment type="caution">
    <text evidence="2">The sequence shown here is derived from an EMBL/GenBank/DDBJ whole genome shotgun (WGS) entry which is preliminary data.</text>
</comment>
<dbReference type="OrthoDB" id="1361499at2"/>
<accession>A0A3S3S7P9</accession>
<dbReference type="AlphaFoldDB" id="A0A3S3S7P9"/>
<dbReference type="RefSeq" id="WP_128391055.1">
    <property type="nucleotide sequence ID" value="NZ_SBII01000013.1"/>
</dbReference>
<feature type="chain" id="PRO_5018689577" evidence="1">
    <location>
        <begin position="19"/>
        <end position="124"/>
    </location>
</feature>
<evidence type="ECO:0000313" key="2">
    <source>
        <dbReference type="EMBL" id="RWW92191.1"/>
    </source>
</evidence>
<keyword evidence="1" id="KW-0732">Signal</keyword>
<reference evidence="2 3" key="1">
    <citation type="submission" date="2019-01" db="EMBL/GenBank/DDBJ databases">
        <title>Flavobacterium sp. nov.,isolated from freshwater.</title>
        <authorList>
            <person name="Zhang R."/>
            <person name="Du Z.-J."/>
        </authorList>
    </citation>
    <scope>NUCLEOTIDE SEQUENCE [LARGE SCALE GENOMIC DNA]</scope>
    <source>
        <strain evidence="2 3">1E403</strain>
    </source>
</reference>